<sequence>MILSSGLVELTRFRFICAGNIHLLVQHLSNSKMEKMSRVTTALSSSSTSGINGITMFCHLDAPANALVCAVMPHKWLWQAGTSLKSTALKRNSLWRSSTLELDENPP</sequence>
<comment type="caution">
    <text evidence="1">The sequence shown here is derived from an EMBL/GenBank/DDBJ whole genome shotgun (WGS) entry which is preliminary data.</text>
</comment>
<gene>
    <name evidence="1" type="ORF">WMY93_011027</name>
</gene>
<keyword evidence="2" id="KW-1185">Reference proteome</keyword>
<dbReference type="EMBL" id="JBBPFD010000007">
    <property type="protein sequence ID" value="KAK7919743.1"/>
    <property type="molecule type" value="Genomic_DNA"/>
</dbReference>
<evidence type="ECO:0000313" key="1">
    <source>
        <dbReference type="EMBL" id="KAK7919743.1"/>
    </source>
</evidence>
<accession>A0AAW0PMC8</accession>
<name>A0AAW0PMC8_9GOBI</name>
<reference evidence="2" key="1">
    <citation type="submission" date="2024-04" db="EMBL/GenBank/DDBJ databases">
        <title>Salinicola lusitanus LLJ914,a marine bacterium isolated from the Okinawa Trough.</title>
        <authorList>
            <person name="Li J."/>
        </authorList>
    </citation>
    <scope>NUCLEOTIDE SEQUENCE [LARGE SCALE GENOMIC DNA]</scope>
</reference>
<dbReference type="AlphaFoldDB" id="A0AAW0PMC8"/>
<protein>
    <submittedName>
        <fullName evidence="1">Uncharacterized protein</fullName>
    </submittedName>
</protein>
<evidence type="ECO:0000313" key="2">
    <source>
        <dbReference type="Proteomes" id="UP001460270"/>
    </source>
</evidence>
<dbReference type="Proteomes" id="UP001460270">
    <property type="component" value="Unassembled WGS sequence"/>
</dbReference>
<organism evidence="1 2">
    <name type="scientific">Mugilogobius chulae</name>
    <name type="common">yellowstripe goby</name>
    <dbReference type="NCBI Taxonomy" id="88201"/>
    <lineage>
        <taxon>Eukaryota</taxon>
        <taxon>Metazoa</taxon>
        <taxon>Chordata</taxon>
        <taxon>Craniata</taxon>
        <taxon>Vertebrata</taxon>
        <taxon>Euteleostomi</taxon>
        <taxon>Actinopterygii</taxon>
        <taxon>Neopterygii</taxon>
        <taxon>Teleostei</taxon>
        <taxon>Neoteleostei</taxon>
        <taxon>Acanthomorphata</taxon>
        <taxon>Gobiaria</taxon>
        <taxon>Gobiiformes</taxon>
        <taxon>Gobioidei</taxon>
        <taxon>Gobiidae</taxon>
        <taxon>Gobionellinae</taxon>
        <taxon>Mugilogobius</taxon>
    </lineage>
</organism>
<proteinExistence type="predicted"/>